<feature type="compositionally biased region" description="Polar residues" evidence="1">
    <location>
        <begin position="34"/>
        <end position="55"/>
    </location>
</feature>
<name>A0A439D5U0_9PEZI</name>
<evidence type="ECO:0000313" key="3">
    <source>
        <dbReference type="Proteomes" id="UP000286045"/>
    </source>
</evidence>
<proteinExistence type="predicted"/>
<evidence type="ECO:0000313" key="2">
    <source>
        <dbReference type="EMBL" id="RWA09750.1"/>
    </source>
</evidence>
<comment type="caution">
    <text evidence="2">The sequence shown here is derived from an EMBL/GenBank/DDBJ whole genome shotgun (WGS) entry which is preliminary data.</text>
</comment>
<dbReference type="EMBL" id="RYZI01000141">
    <property type="protein sequence ID" value="RWA09750.1"/>
    <property type="molecule type" value="Genomic_DNA"/>
</dbReference>
<sequence length="232" mass="25682">MNFSTTERKPSRQPESGPDDSKHRRFDSVKKLFRSNSKSEPQSLRTPLMESTSIGSMEPSEPAAPAQMPLPSTRGLFAPAYSRSPEHFAQRRRQRNPILPDLLDDNQRSQNASQVIVRFFNCENLNIGQETLTSPDVQRLLSSAVAFLGECQINDTPAMLLPSAPNPAYRGLALQSAHDGYHIHYPDHAGGKPFHGNVSDDWNKIMEIHAQAFPGSVLFVGVGLGTPGQYCR</sequence>
<organism evidence="2 3">
    <name type="scientific">Xylaria grammica</name>
    <dbReference type="NCBI Taxonomy" id="363999"/>
    <lineage>
        <taxon>Eukaryota</taxon>
        <taxon>Fungi</taxon>
        <taxon>Dikarya</taxon>
        <taxon>Ascomycota</taxon>
        <taxon>Pezizomycotina</taxon>
        <taxon>Sordariomycetes</taxon>
        <taxon>Xylariomycetidae</taxon>
        <taxon>Xylariales</taxon>
        <taxon>Xylariaceae</taxon>
        <taxon>Xylaria</taxon>
    </lineage>
</organism>
<feature type="compositionally biased region" description="Basic and acidic residues" evidence="1">
    <location>
        <begin position="19"/>
        <end position="30"/>
    </location>
</feature>
<dbReference type="Proteomes" id="UP000286045">
    <property type="component" value="Unassembled WGS sequence"/>
</dbReference>
<accession>A0A439D5U0</accession>
<protein>
    <submittedName>
        <fullName evidence="2">Uncharacterized protein</fullName>
    </submittedName>
</protein>
<reference evidence="2 3" key="1">
    <citation type="submission" date="2018-12" db="EMBL/GenBank/DDBJ databases">
        <title>Draft genome sequence of Xylaria grammica IHI A82.</title>
        <authorList>
            <person name="Buettner E."/>
            <person name="Kellner H."/>
        </authorList>
    </citation>
    <scope>NUCLEOTIDE SEQUENCE [LARGE SCALE GENOMIC DNA]</scope>
    <source>
        <strain evidence="2 3">IHI A82</strain>
    </source>
</reference>
<feature type="compositionally biased region" description="Basic and acidic residues" evidence="1">
    <location>
        <begin position="1"/>
        <end position="12"/>
    </location>
</feature>
<keyword evidence="3" id="KW-1185">Reference proteome</keyword>
<feature type="region of interest" description="Disordered" evidence="1">
    <location>
        <begin position="1"/>
        <end position="78"/>
    </location>
</feature>
<gene>
    <name evidence="2" type="ORF">EKO27_g5345</name>
</gene>
<dbReference type="AlphaFoldDB" id="A0A439D5U0"/>
<evidence type="ECO:0000256" key="1">
    <source>
        <dbReference type="SAM" id="MobiDB-lite"/>
    </source>
</evidence>